<dbReference type="Proteomes" id="UP000779900">
    <property type="component" value="Unassembled WGS sequence"/>
</dbReference>
<evidence type="ECO:0000256" key="9">
    <source>
        <dbReference type="PIRSR" id="PIRSR604597-1"/>
    </source>
</evidence>
<keyword evidence="3" id="KW-0378">Hydrolase</keyword>
<evidence type="ECO:0000256" key="7">
    <source>
        <dbReference type="ARBA" id="ARBA00057608"/>
    </source>
</evidence>
<reference evidence="10" key="1">
    <citation type="submission" date="2019-03" db="EMBL/GenBank/DDBJ databases">
        <title>Lake Tanganyika Metagenome-Assembled Genomes (MAGs).</title>
        <authorList>
            <person name="Tran P."/>
        </authorList>
    </citation>
    <scope>NUCLEOTIDE SEQUENCE</scope>
    <source>
        <strain evidence="10">K_DeepCast_150m_m2_040</strain>
    </source>
</reference>
<comment type="function">
    <text evidence="7">Hydrolysis of the deoxyribose N-glycosidic bond to excise 3-methyladenine from the damaged DNA polymer formed by alkylation lesions.</text>
</comment>
<evidence type="ECO:0000256" key="5">
    <source>
        <dbReference type="ARBA" id="ARBA00023204"/>
    </source>
</evidence>
<evidence type="ECO:0000256" key="1">
    <source>
        <dbReference type="ARBA" id="ARBA00022723"/>
    </source>
</evidence>
<dbReference type="PANTHER" id="PTHR30037:SF4">
    <property type="entry name" value="DNA-3-METHYLADENINE GLYCOSYLASE I"/>
    <property type="match status" value="1"/>
</dbReference>
<evidence type="ECO:0000256" key="8">
    <source>
        <dbReference type="ARBA" id="ARBA00066766"/>
    </source>
</evidence>
<dbReference type="GO" id="GO:0046872">
    <property type="term" value="F:metal ion binding"/>
    <property type="evidence" value="ECO:0007669"/>
    <property type="project" value="UniProtKB-KW"/>
</dbReference>
<keyword evidence="5" id="KW-0234">DNA repair</keyword>
<protein>
    <recommendedName>
        <fullName evidence="8">DNA-3-methyladenine glycosylase I</fullName>
        <ecNumber evidence="8">3.2.2.20</ecNumber>
    </recommendedName>
</protein>
<dbReference type="InterPro" id="IPR005019">
    <property type="entry name" value="Adenine_glyco"/>
</dbReference>
<comment type="catalytic activity">
    <reaction evidence="6">
        <text>Hydrolysis of alkylated DNA, releasing 3-methyladenine.</text>
        <dbReference type="EC" id="3.2.2.20"/>
    </reaction>
</comment>
<keyword evidence="4 9" id="KW-0862">Zinc</keyword>
<gene>
    <name evidence="10" type="ORF">FJY68_08625</name>
</gene>
<proteinExistence type="predicted"/>
<name>A0A937XDV2_UNCW3</name>
<organism evidence="10 11">
    <name type="scientific">candidate division WOR-3 bacterium</name>
    <dbReference type="NCBI Taxonomy" id="2052148"/>
    <lineage>
        <taxon>Bacteria</taxon>
        <taxon>Bacteria division WOR-3</taxon>
    </lineage>
</organism>
<dbReference type="InterPro" id="IPR004597">
    <property type="entry name" value="Tag"/>
</dbReference>
<evidence type="ECO:0000313" key="11">
    <source>
        <dbReference type="Proteomes" id="UP000779900"/>
    </source>
</evidence>
<comment type="caution">
    <text evidence="10">The sequence shown here is derived from an EMBL/GenBank/DDBJ whole genome shotgun (WGS) entry which is preliminary data.</text>
</comment>
<feature type="binding site" evidence="9">
    <location>
        <position position="27"/>
    </location>
    <ligand>
        <name>Zn(2+)</name>
        <dbReference type="ChEBI" id="CHEBI:29105"/>
    </ligand>
</feature>
<feature type="binding site" evidence="9">
    <location>
        <position position="185"/>
    </location>
    <ligand>
        <name>Zn(2+)</name>
        <dbReference type="ChEBI" id="CHEBI:29105"/>
    </ligand>
</feature>
<dbReference type="PANTHER" id="PTHR30037">
    <property type="entry name" value="DNA-3-METHYLADENINE GLYCOSYLASE 1"/>
    <property type="match status" value="1"/>
</dbReference>
<evidence type="ECO:0000313" key="10">
    <source>
        <dbReference type="EMBL" id="MBM3331895.1"/>
    </source>
</evidence>
<evidence type="ECO:0000256" key="2">
    <source>
        <dbReference type="ARBA" id="ARBA00022763"/>
    </source>
</evidence>
<evidence type="ECO:0000256" key="6">
    <source>
        <dbReference type="ARBA" id="ARBA00052558"/>
    </source>
</evidence>
<keyword evidence="1 9" id="KW-0479">Metal-binding</keyword>
<feature type="binding site" evidence="9">
    <location>
        <position position="14"/>
    </location>
    <ligand>
        <name>Zn(2+)</name>
        <dbReference type="ChEBI" id="CHEBI:29105"/>
    </ligand>
</feature>
<dbReference type="InterPro" id="IPR011257">
    <property type="entry name" value="DNA_glycosylase"/>
</dbReference>
<sequence>MPPSTNASKSVQRCPWPADNEQMIRYHDAEWGVPLHDDRKLFEFLVLDAFQAGLSWAIVLKKREGFRKAFSSFDPEKVARYDDRKVSVLLTDAGIIRNRMKIEATIANARAFLAVQKELGSFDKYIWQFTGGRAKTNRWRTIKQIPCRSPESDAMSVDLKQRGFRFVGSTICYAFMQAAGMVNDHLVGCFRHKEVEGAGSKGGERR</sequence>
<dbReference type="AlphaFoldDB" id="A0A937XDV2"/>
<dbReference type="Pfam" id="PF03352">
    <property type="entry name" value="Adenine_glyco"/>
    <property type="match status" value="1"/>
</dbReference>
<feature type="binding site" evidence="9">
    <location>
        <position position="189"/>
    </location>
    <ligand>
        <name>Zn(2+)</name>
        <dbReference type="ChEBI" id="CHEBI:29105"/>
    </ligand>
</feature>
<dbReference type="GO" id="GO:0006284">
    <property type="term" value="P:base-excision repair"/>
    <property type="evidence" value="ECO:0007669"/>
    <property type="project" value="InterPro"/>
</dbReference>
<keyword evidence="2" id="KW-0227">DNA damage</keyword>
<evidence type="ECO:0000256" key="3">
    <source>
        <dbReference type="ARBA" id="ARBA00022801"/>
    </source>
</evidence>
<accession>A0A937XDV2</accession>
<dbReference type="SUPFAM" id="SSF48150">
    <property type="entry name" value="DNA-glycosylase"/>
    <property type="match status" value="1"/>
</dbReference>
<dbReference type="EC" id="3.2.2.20" evidence="8"/>
<dbReference type="InterPro" id="IPR052891">
    <property type="entry name" value="DNA-3mA_glycosylase"/>
</dbReference>
<dbReference type="Gene3D" id="1.10.340.30">
    <property type="entry name" value="Hypothetical protein, domain 2"/>
    <property type="match status" value="1"/>
</dbReference>
<dbReference type="NCBIfam" id="TIGR00624">
    <property type="entry name" value="tag"/>
    <property type="match status" value="1"/>
</dbReference>
<evidence type="ECO:0000256" key="4">
    <source>
        <dbReference type="ARBA" id="ARBA00022833"/>
    </source>
</evidence>
<dbReference type="GO" id="GO:0008725">
    <property type="term" value="F:DNA-3-methyladenine glycosylase activity"/>
    <property type="evidence" value="ECO:0007669"/>
    <property type="project" value="UniProtKB-EC"/>
</dbReference>
<dbReference type="EMBL" id="VGIR01000049">
    <property type="protein sequence ID" value="MBM3331895.1"/>
    <property type="molecule type" value="Genomic_DNA"/>
</dbReference>
<dbReference type="FunFam" id="1.10.340.30:FF:000009">
    <property type="entry name" value="DNA-3-methyladenine glycosylase I"/>
    <property type="match status" value="1"/>
</dbReference>